<reference evidence="1 2" key="1">
    <citation type="submission" date="2021-06" db="EMBL/GenBank/DDBJ databases">
        <title>Caerostris extrusa draft genome.</title>
        <authorList>
            <person name="Kono N."/>
            <person name="Arakawa K."/>
        </authorList>
    </citation>
    <scope>NUCLEOTIDE SEQUENCE [LARGE SCALE GENOMIC DNA]</scope>
</reference>
<name>A0AAV4XGT8_CAEEX</name>
<proteinExistence type="predicted"/>
<accession>A0AAV4XGT8</accession>
<evidence type="ECO:0000313" key="2">
    <source>
        <dbReference type="Proteomes" id="UP001054945"/>
    </source>
</evidence>
<gene>
    <name evidence="1" type="ORF">CEXT_654301</name>
</gene>
<protein>
    <submittedName>
        <fullName evidence="1">Uncharacterized protein</fullName>
    </submittedName>
</protein>
<dbReference type="AlphaFoldDB" id="A0AAV4XGT8"/>
<sequence>MLTRKALFWAQGGMQQPSIYISLLNTLFKTVVVKLYSSPIHGSPYVKLRRLHNFRSNAIPSALIAKNRLQRFLGWKTALAQKKFKVKNSTVKNEASLAQQTLEATIIYERIEKERFLFPFKNYSVLNLQSDQRKQHFVDTPQPEFKNIVDRRSFKPGCWKMMVNNSIIFEMALEQSHHWVFNGRRSAILHENDSIRTCMQLKCWNYLFAQKTLITFAIDGVAIYHFSFHNLGQCLEERSGSRLSTKCSMTNHCPLPCEREVLGQTCILLADQQAETREHGLFCMDRSQDIE</sequence>
<dbReference type="Proteomes" id="UP001054945">
    <property type="component" value="Unassembled WGS sequence"/>
</dbReference>
<organism evidence="1 2">
    <name type="scientific">Caerostris extrusa</name>
    <name type="common">Bark spider</name>
    <name type="synonym">Caerostris bankana</name>
    <dbReference type="NCBI Taxonomy" id="172846"/>
    <lineage>
        <taxon>Eukaryota</taxon>
        <taxon>Metazoa</taxon>
        <taxon>Ecdysozoa</taxon>
        <taxon>Arthropoda</taxon>
        <taxon>Chelicerata</taxon>
        <taxon>Arachnida</taxon>
        <taxon>Araneae</taxon>
        <taxon>Araneomorphae</taxon>
        <taxon>Entelegynae</taxon>
        <taxon>Araneoidea</taxon>
        <taxon>Araneidae</taxon>
        <taxon>Caerostris</taxon>
    </lineage>
</organism>
<dbReference type="EMBL" id="BPLR01017661">
    <property type="protein sequence ID" value="GIY93440.1"/>
    <property type="molecule type" value="Genomic_DNA"/>
</dbReference>
<keyword evidence="2" id="KW-1185">Reference proteome</keyword>
<comment type="caution">
    <text evidence="1">The sequence shown here is derived from an EMBL/GenBank/DDBJ whole genome shotgun (WGS) entry which is preliminary data.</text>
</comment>
<evidence type="ECO:0000313" key="1">
    <source>
        <dbReference type="EMBL" id="GIY93440.1"/>
    </source>
</evidence>